<organism evidence="2 3">
    <name type="scientific">Paenibacillus macerans</name>
    <name type="common">Bacillus macerans</name>
    <dbReference type="NCBI Taxonomy" id="44252"/>
    <lineage>
        <taxon>Bacteria</taxon>
        <taxon>Bacillati</taxon>
        <taxon>Bacillota</taxon>
        <taxon>Bacilli</taxon>
        <taxon>Bacillales</taxon>
        <taxon>Paenibacillaceae</taxon>
        <taxon>Paenibacillus</taxon>
    </lineage>
</organism>
<comment type="caution">
    <text evidence="2">The sequence shown here is derived from an EMBL/GenBank/DDBJ whole genome shotgun (WGS) entry which is preliminary data.</text>
</comment>
<proteinExistence type="predicted"/>
<dbReference type="OrthoDB" id="2629581at2"/>
<dbReference type="RefSeq" id="WP_036625709.1">
    <property type="nucleotide sequence ID" value="NZ_BGML01000002.1"/>
</dbReference>
<dbReference type="Proteomes" id="UP000029278">
    <property type="component" value="Unassembled WGS sequence"/>
</dbReference>
<feature type="region of interest" description="Disordered" evidence="1">
    <location>
        <begin position="1"/>
        <end position="64"/>
    </location>
</feature>
<dbReference type="PATRIC" id="fig|44252.3.peg.4503"/>
<reference evidence="2 3" key="1">
    <citation type="submission" date="2014-04" db="EMBL/GenBank/DDBJ databases">
        <authorList>
            <person name="Bishop-Lilly K.A."/>
            <person name="Broomall S.M."/>
            <person name="Chain P.S."/>
            <person name="Chertkov O."/>
            <person name="Coyne S.R."/>
            <person name="Daligault H.E."/>
            <person name="Davenport K.W."/>
            <person name="Erkkila T."/>
            <person name="Frey K.G."/>
            <person name="Gibbons H.S."/>
            <person name="Gu W."/>
            <person name="Jaissle J."/>
            <person name="Johnson S.L."/>
            <person name="Koroleva G.I."/>
            <person name="Ladner J.T."/>
            <person name="Lo C.-C."/>
            <person name="Minogue T.D."/>
            <person name="Munk C."/>
            <person name="Palacios G.F."/>
            <person name="Redden C.L."/>
            <person name="Rosenzweig C.N."/>
            <person name="Scholz M.B."/>
            <person name="Teshima H."/>
            <person name="Xu Y."/>
        </authorList>
    </citation>
    <scope>NUCLEOTIDE SEQUENCE [LARGE SCALE GENOMIC DNA]</scope>
    <source>
        <strain evidence="2 3">8244</strain>
    </source>
</reference>
<dbReference type="EMBL" id="JMQA01000038">
    <property type="protein sequence ID" value="KFN05763.1"/>
    <property type="molecule type" value="Genomic_DNA"/>
</dbReference>
<protein>
    <recommendedName>
        <fullName evidence="4">DUF4025 domain-containing protein</fullName>
    </recommendedName>
</protein>
<accession>A0A090Z5W8</accession>
<evidence type="ECO:0008006" key="4">
    <source>
        <dbReference type="Google" id="ProtNLM"/>
    </source>
</evidence>
<dbReference type="GeneID" id="77009283"/>
<evidence type="ECO:0000313" key="2">
    <source>
        <dbReference type="EMBL" id="KFN05763.1"/>
    </source>
</evidence>
<sequence>MNDSEKAENQLEQAKAKDSTNEGRTKAFMTKDAWNQDGNPAAAVDEFGPEMEQEDPPTHNGGPM</sequence>
<evidence type="ECO:0000313" key="3">
    <source>
        <dbReference type="Proteomes" id="UP000029278"/>
    </source>
</evidence>
<gene>
    <name evidence="2" type="ORF">DJ90_234</name>
</gene>
<evidence type="ECO:0000256" key="1">
    <source>
        <dbReference type="SAM" id="MobiDB-lite"/>
    </source>
</evidence>
<dbReference type="AlphaFoldDB" id="A0A090Z5W8"/>
<keyword evidence="3" id="KW-1185">Reference proteome</keyword>
<name>A0A090Z5W8_PAEMA</name>
<dbReference type="HOGENOM" id="CLU_2845618_0_0_9"/>
<feature type="compositionally biased region" description="Basic and acidic residues" evidence="1">
    <location>
        <begin position="1"/>
        <end position="25"/>
    </location>
</feature>